<dbReference type="EMBL" id="JAAAJB010000211">
    <property type="protein sequence ID" value="KAG0261620.1"/>
    <property type="molecule type" value="Genomic_DNA"/>
</dbReference>
<feature type="chain" id="PRO_5040231503" description="Triacylglycerol lipase" evidence="1">
    <location>
        <begin position="29"/>
        <end position="356"/>
    </location>
</feature>
<dbReference type="InterPro" id="IPR029058">
    <property type="entry name" value="AB_hydrolase_fold"/>
</dbReference>
<gene>
    <name evidence="2" type="ORF">DFQ27_002885</name>
</gene>
<dbReference type="AlphaFoldDB" id="A0A9P6QAA4"/>
<reference evidence="2" key="1">
    <citation type="journal article" date="2020" name="Fungal Divers.">
        <title>Resolving the Mortierellaceae phylogeny through synthesis of multi-gene phylogenetics and phylogenomics.</title>
        <authorList>
            <person name="Vandepol N."/>
            <person name="Liber J."/>
            <person name="Desiro A."/>
            <person name="Na H."/>
            <person name="Kennedy M."/>
            <person name="Barry K."/>
            <person name="Grigoriev I.V."/>
            <person name="Miller A.N."/>
            <person name="O'Donnell K."/>
            <person name="Stajich J.E."/>
            <person name="Bonito G."/>
        </authorList>
    </citation>
    <scope>NUCLEOTIDE SEQUENCE</scope>
    <source>
        <strain evidence="2">BC1065</strain>
    </source>
</reference>
<keyword evidence="1" id="KW-0732">Signal</keyword>
<dbReference type="OrthoDB" id="9974421at2759"/>
<dbReference type="Gene3D" id="3.40.50.1820">
    <property type="entry name" value="alpha/beta hydrolase"/>
    <property type="match status" value="1"/>
</dbReference>
<protein>
    <recommendedName>
        <fullName evidence="4">Triacylglycerol lipase</fullName>
    </recommendedName>
</protein>
<comment type="caution">
    <text evidence="2">The sequence shown here is derived from an EMBL/GenBank/DDBJ whole genome shotgun (WGS) entry which is preliminary data.</text>
</comment>
<evidence type="ECO:0000313" key="3">
    <source>
        <dbReference type="Proteomes" id="UP000807716"/>
    </source>
</evidence>
<name>A0A9P6QAA4_9FUNG</name>
<dbReference type="SUPFAM" id="SSF53474">
    <property type="entry name" value="alpha/beta-Hydrolases"/>
    <property type="match status" value="1"/>
</dbReference>
<evidence type="ECO:0000313" key="2">
    <source>
        <dbReference type="EMBL" id="KAG0261620.1"/>
    </source>
</evidence>
<keyword evidence="3" id="KW-1185">Reference proteome</keyword>
<dbReference type="Proteomes" id="UP000807716">
    <property type="component" value="Unassembled WGS sequence"/>
</dbReference>
<feature type="signal peptide" evidence="1">
    <location>
        <begin position="1"/>
        <end position="28"/>
    </location>
</feature>
<organism evidence="2 3">
    <name type="scientific">Actinomortierella ambigua</name>
    <dbReference type="NCBI Taxonomy" id="1343610"/>
    <lineage>
        <taxon>Eukaryota</taxon>
        <taxon>Fungi</taxon>
        <taxon>Fungi incertae sedis</taxon>
        <taxon>Mucoromycota</taxon>
        <taxon>Mortierellomycotina</taxon>
        <taxon>Mortierellomycetes</taxon>
        <taxon>Mortierellales</taxon>
        <taxon>Mortierellaceae</taxon>
        <taxon>Actinomortierella</taxon>
    </lineage>
</organism>
<sequence length="356" mass="37913">MTRRLSRLLALGIATVAATLYIILPVQAAPSRPPPNEDTHWNNIACNPIGPDGRFRRPVVLLHGLFANGEKNGVWAPMARFLIKRHFCVFSLTYGAKVDIAGGVAQVKGGDSGLAGLGGLDDIEKSVREVKLFVERTSRLMGGYKMDIVAHSEGTVVTRGSLKALSAASVVDRVVLISPVGRGTTLNGLLPTLRRLGLIPLGEMAVKMTGLKSLYQMAEGSEYLKSLGESLPDVQYLQILTRCDEVITPPENGLLKNSQGQIVTSSPPPSPPSCSCLPCSLPSSLLSTLSPSSSVSSGAGAGKAGDASSSNVLNQWLQDWCPCDRSGHMELLKSRVVFAGVLQFLDPEARVEILCR</sequence>
<proteinExistence type="predicted"/>
<evidence type="ECO:0008006" key="4">
    <source>
        <dbReference type="Google" id="ProtNLM"/>
    </source>
</evidence>
<evidence type="ECO:0000256" key="1">
    <source>
        <dbReference type="SAM" id="SignalP"/>
    </source>
</evidence>
<accession>A0A9P6QAA4</accession>